<dbReference type="KEGG" id="pzh:CX676_05905"/>
<dbReference type="InterPro" id="IPR057326">
    <property type="entry name" value="KR_dom"/>
</dbReference>
<sequence length="249" mass="26715">MMYDVTDKVALITGGTRGIGLAIAEDLVAAGARVVLNGRSETPEAAELLRRHGRQRVAIELGDVSDTAEAEALVKRTADRFDRLDVLVHSAGGPAPGTVLQLEDSDWRAAFDIHVHPVFTLFRAAHPYLAREGGAVILISSVAGIRGCPGTVAYQTVKGALIPMAKALAFDHAAENIRVNVLAPGIIRTRFHEAMTDQARAHNLDKRIPLRREGSPENVAQAARQLIENDFVTGEMIVVDGGMSMRVTG</sequence>
<organism evidence="3 4">
    <name type="scientific">Paracoccus zhejiangensis</name>
    <dbReference type="NCBI Taxonomy" id="1077935"/>
    <lineage>
        <taxon>Bacteria</taxon>
        <taxon>Pseudomonadati</taxon>
        <taxon>Pseudomonadota</taxon>
        <taxon>Alphaproteobacteria</taxon>
        <taxon>Rhodobacterales</taxon>
        <taxon>Paracoccaceae</taxon>
        <taxon>Paracoccus</taxon>
    </lineage>
</organism>
<dbReference type="AlphaFoldDB" id="A0A2H5EWS8"/>
<dbReference type="PANTHER" id="PTHR43943:SF2">
    <property type="entry name" value="DEHYDROGENASE_REDUCTASE 4"/>
    <property type="match status" value="1"/>
</dbReference>
<dbReference type="CDD" id="cd05233">
    <property type="entry name" value="SDR_c"/>
    <property type="match status" value="1"/>
</dbReference>
<feature type="domain" description="Ketoreductase" evidence="2">
    <location>
        <begin position="8"/>
        <end position="180"/>
    </location>
</feature>
<dbReference type="FunFam" id="3.40.50.720:FF:000084">
    <property type="entry name" value="Short-chain dehydrogenase reductase"/>
    <property type="match status" value="1"/>
</dbReference>
<evidence type="ECO:0000313" key="4">
    <source>
        <dbReference type="Proteomes" id="UP000234530"/>
    </source>
</evidence>
<dbReference type="PRINTS" id="PR00081">
    <property type="entry name" value="GDHRDH"/>
</dbReference>
<evidence type="ECO:0000313" key="3">
    <source>
        <dbReference type="EMBL" id="AUH63747.1"/>
    </source>
</evidence>
<dbReference type="Pfam" id="PF13561">
    <property type="entry name" value="adh_short_C2"/>
    <property type="match status" value="1"/>
</dbReference>
<reference evidence="3 4" key="1">
    <citation type="journal article" date="2013" name="Antonie Van Leeuwenhoek">
        <title>Paracoccus zhejiangensis sp. nov., isolated from activated sludge in wastewater-treatment system.</title>
        <authorList>
            <person name="Wu Z.G."/>
            <person name="Zhang D.F."/>
            <person name="Liu Y.L."/>
            <person name="Wang F."/>
            <person name="Jiang X."/>
            <person name="Li C."/>
            <person name="Li S.P."/>
            <person name="Hong Q."/>
            <person name="Li W.J."/>
        </authorList>
    </citation>
    <scope>NUCLEOTIDE SEQUENCE [LARGE SCALE GENOMIC DNA]</scope>
    <source>
        <strain evidence="3 4">J6</strain>
    </source>
</reference>
<evidence type="ECO:0000259" key="2">
    <source>
        <dbReference type="SMART" id="SM00822"/>
    </source>
</evidence>
<dbReference type="InterPro" id="IPR002347">
    <property type="entry name" value="SDR_fam"/>
</dbReference>
<accession>A0A2H5EWS8</accession>
<dbReference type="Gene3D" id="3.40.50.720">
    <property type="entry name" value="NAD(P)-binding Rossmann-like Domain"/>
    <property type="match status" value="1"/>
</dbReference>
<protein>
    <submittedName>
        <fullName evidence="3">Short-chain dehydrogenase</fullName>
    </submittedName>
</protein>
<name>A0A2H5EWS8_9RHOB</name>
<dbReference type="SUPFAM" id="SSF51735">
    <property type="entry name" value="NAD(P)-binding Rossmann-fold domains"/>
    <property type="match status" value="1"/>
</dbReference>
<keyword evidence="4" id="KW-1185">Reference proteome</keyword>
<gene>
    <name evidence="3" type="ORF">CX676_05905</name>
</gene>
<dbReference type="InterPro" id="IPR036291">
    <property type="entry name" value="NAD(P)-bd_dom_sf"/>
</dbReference>
<proteinExistence type="inferred from homology"/>
<dbReference type="SMART" id="SM00822">
    <property type="entry name" value="PKS_KR"/>
    <property type="match status" value="1"/>
</dbReference>
<evidence type="ECO:0000256" key="1">
    <source>
        <dbReference type="ARBA" id="ARBA00006484"/>
    </source>
</evidence>
<comment type="similarity">
    <text evidence="1">Belongs to the short-chain dehydrogenases/reductases (SDR) family.</text>
</comment>
<dbReference type="PANTHER" id="PTHR43943">
    <property type="entry name" value="DEHYDROGENASE/REDUCTASE (SDR FAMILY) MEMBER 4"/>
    <property type="match status" value="1"/>
</dbReference>
<dbReference type="Proteomes" id="UP000234530">
    <property type="component" value="Chromosome"/>
</dbReference>
<dbReference type="RefSeq" id="WP_101751788.1">
    <property type="nucleotide sequence ID" value="NZ_CP025430.1"/>
</dbReference>
<dbReference type="EMBL" id="CP025430">
    <property type="protein sequence ID" value="AUH63747.1"/>
    <property type="molecule type" value="Genomic_DNA"/>
</dbReference>